<dbReference type="InterPro" id="IPR050628">
    <property type="entry name" value="SNF2_RAD54_helicase_TF"/>
</dbReference>
<evidence type="ECO:0000256" key="2">
    <source>
        <dbReference type="ARBA" id="ARBA00022679"/>
    </source>
</evidence>
<feature type="region of interest" description="Disordered" evidence="9">
    <location>
        <begin position="1434"/>
        <end position="1479"/>
    </location>
</feature>
<dbReference type="InterPro" id="IPR027417">
    <property type="entry name" value="P-loop_NTPase"/>
</dbReference>
<feature type="compositionally biased region" description="Basic residues" evidence="9">
    <location>
        <begin position="1449"/>
        <end position="1460"/>
    </location>
</feature>
<dbReference type="Gene3D" id="3.40.50.150">
    <property type="entry name" value="Vaccinia Virus protein VP39"/>
    <property type="match status" value="1"/>
</dbReference>
<dbReference type="Pfam" id="PF00176">
    <property type="entry name" value="SNF2-rel_dom"/>
    <property type="match status" value="1"/>
</dbReference>
<dbReference type="OrthoDB" id="423221at2759"/>
<organism evidence="11 12">
    <name type="scientific">Aspergillus ochraceoroseus</name>
    <dbReference type="NCBI Taxonomy" id="138278"/>
    <lineage>
        <taxon>Eukaryota</taxon>
        <taxon>Fungi</taxon>
        <taxon>Dikarya</taxon>
        <taxon>Ascomycota</taxon>
        <taxon>Pezizomycotina</taxon>
        <taxon>Eurotiomycetes</taxon>
        <taxon>Eurotiomycetidae</taxon>
        <taxon>Eurotiales</taxon>
        <taxon>Aspergillaceae</taxon>
        <taxon>Aspergillus</taxon>
        <taxon>Aspergillus subgen. Nidulantes</taxon>
    </lineage>
</organism>
<dbReference type="PANTHER" id="PTHR45626">
    <property type="entry name" value="TRANSCRIPTION TERMINATION FACTOR 2-RELATED"/>
    <property type="match status" value="1"/>
</dbReference>
<evidence type="ECO:0000256" key="1">
    <source>
        <dbReference type="ARBA" id="ARBA00022603"/>
    </source>
</evidence>
<dbReference type="Pfam" id="PF00145">
    <property type="entry name" value="DNA_methylase"/>
    <property type="match status" value="1"/>
</dbReference>
<comment type="caution">
    <text evidence="11">The sequence shown here is derived from an EMBL/GenBank/DDBJ whole genome shotgun (WGS) entry which is preliminary data.</text>
</comment>
<evidence type="ECO:0000259" key="10">
    <source>
        <dbReference type="PROSITE" id="PS51194"/>
    </source>
</evidence>
<feature type="region of interest" description="Disordered" evidence="9">
    <location>
        <begin position="1779"/>
        <end position="1832"/>
    </location>
</feature>
<feature type="compositionally biased region" description="Polar residues" evidence="9">
    <location>
        <begin position="33"/>
        <end position="48"/>
    </location>
</feature>
<dbReference type="GO" id="GO:0006281">
    <property type="term" value="P:DNA repair"/>
    <property type="evidence" value="ECO:0007669"/>
    <property type="project" value="TreeGrafter"/>
</dbReference>
<feature type="region of interest" description="Disordered" evidence="9">
    <location>
        <begin position="1"/>
        <end position="50"/>
    </location>
</feature>
<evidence type="ECO:0000256" key="7">
    <source>
        <dbReference type="ARBA" id="ARBA00022833"/>
    </source>
</evidence>
<evidence type="ECO:0000256" key="8">
    <source>
        <dbReference type="ARBA" id="ARBA00022840"/>
    </source>
</evidence>
<dbReference type="InterPro" id="IPR038718">
    <property type="entry name" value="SNF2-like_sf"/>
</dbReference>
<dbReference type="Gene3D" id="3.40.50.10810">
    <property type="entry name" value="Tandem AAA-ATPase domain"/>
    <property type="match status" value="1"/>
</dbReference>
<dbReference type="SUPFAM" id="SSF53335">
    <property type="entry name" value="S-adenosyl-L-methionine-dependent methyltransferases"/>
    <property type="match status" value="1"/>
</dbReference>
<keyword evidence="7" id="KW-0862">Zinc</keyword>
<dbReference type="CDD" id="cd18793">
    <property type="entry name" value="SF2_C_SNF"/>
    <property type="match status" value="1"/>
</dbReference>
<feature type="compositionally biased region" description="Basic and acidic residues" evidence="9">
    <location>
        <begin position="1797"/>
        <end position="1813"/>
    </location>
</feature>
<keyword evidence="3" id="KW-0479">Metal-binding</keyword>
<dbReference type="InterPro" id="IPR014001">
    <property type="entry name" value="Helicase_ATP-bd"/>
</dbReference>
<keyword evidence="1" id="KW-0489">Methyltransferase</keyword>
<dbReference type="EMBL" id="JYKN01003464">
    <property type="protein sequence ID" value="KKK12461.1"/>
    <property type="molecule type" value="Genomic_DNA"/>
</dbReference>
<dbReference type="InterPro" id="IPR000330">
    <property type="entry name" value="SNF2_N"/>
</dbReference>
<dbReference type="PROSITE" id="PS00518">
    <property type="entry name" value="ZF_RING_1"/>
    <property type="match status" value="1"/>
</dbReference>
<protein>
    <recommendedName>
        <fullName evidence="10">Helicase C-terminal domain-containing protein</fullName>
    </recommendedName>
</protein>
<evidence type="ECO:0000313" key="12">
    <source>
        <dbReference type="Proteomes" id="UP000034947"/>
    </source>
</evidence>
<evidence type="ECO:0000256" key="5">
    <source>
        <dbReference type="ARBA" id="ARBA00022771"/>
    </source>
</evidence>
<dbReference type="GO" id="GO:0008270">
    <property type="term" value="F:zinc ion binding"/>
    <property type="evidence" value="ECO:0007669"/>
    <property type="project" value="UniProtKB-KW"/>
</dbReference>
<dbReference type="Pfam" id="PF00271">
    <property type="entry name" value="Helicase_C"/>
    <property type="match status" value="1"/>
</dbReference>
<evidence type="ECO:0000256" key="6">
    <source>
        <dbReference type="ARBA" id="ARBA00022801"/>
    </source>
</evidence>
<dbReference type="InterPro" id="IPR049730">
    <property type="entry name" value="SNF2/RAD54-like_C"/>
</dbReference>
<evidence type="ECO:0000256" key="4">
    <source>
        <dbReference type="ARBA" id="ARBA00022741"/>
    </source>
</evidence>
<dbReference type="GO" id="GO:0005524">
    <property type="term" value="F:ATP binding"/>
    <property type="evidence" value="ECO:0007669"/>
    <property type="project" value="UniProtKB-KW"/>
</dbReference>
<accession>A0A0F8UNN7</accession>
<keyword evidence="2" id="KW-0808">Transferase</keyword>
<dbReference type="GO" id="GO:0005634">
    <property type="term" value="C:nucleus"/>
    <property type="evidence" value="ECO:0007669"/>
    <property type="project" value="TreeGrafter"/>
</dbReference>
<dbReference type="Gene3D" id="3.40.50.300">
    <property type="entry name" value="P-loop containing nucleotide triphosphate hydrolases"/>
    <property type="match status" value="1"/>
</dbReference>
<evidence type="ECO:0000313" key="11">
    <source>
        <dbReference type="EMBL" id="KKK12461.1"/>
    </source>
</evidence>
<dbReference type="SUPFAM" id="SSF52540">
    <property type="entry name" value="P-loop containing nucleoside triphosphate hydrolases"/>
    <property type="match status" value="2"/>
</dbReference>
<evidence type="ECO:0000256" key="3">
    <source>
        <dbReference type="ARBA" id="ARBA00022723"/>
    </source>
</evidence>
<dbReference type="GO" id="GO:0016787">
    <property type="term" value="F:hydrolase activity"/>
    <property type="evidence" value="ECO:0007669"/>
    <property type="project" value="UniProtKB-KW"/>
</dbReference>
<feature type="domain" description="Helicase C-terminal" evidence="10">
    <location>
        <begin position="1954"/>
        <end position="2118"/>
    </location>
</feature>
<keyword evidence="12" id="KW-1185">Reference proteome</keyword>
<feature type="compositionally biased region" description="Acidic residues" evidence="9">
    <location>
        <begin position="1435"/>
        <end position="1444"/>
    </location>
</feature>
<proteinExistence type="predicted"/>
<keyword evidence="5" id="KW-0863">Zinc-finger</keyword>
<dbReference type="GO" id="GO:0008094">
    <property type="term" value="F:ATP-dependent activity, acting on DNA"/>
    <property type="evidence" value="ECO:0007669"/>
    <property type="project" value="TreeGrafter"/>
</dbReference>
<evidence type="ECO:0000256" key="9">
    <source>
        <dbReference type="SAM" id="MobiDB-lite"/>
    </source>
</evidence>
<keyword evidence="4" id="KW-0547">Nucleotide-binding</keyword>
<dbReference type="VEuPathDB" id="FungiDB:P175DRAFT_0559349"/>
<dbReference type="GO" id="GO:0032259">
    <property type="term" value="P:methylation"/>
    <property type="evidence" value="ECO:0007669"/>
    <property type="project" value="UniProtKB-KW"/>
</dbReference>
<gene>
    <name evidence="11" type="ORF">AOCH_002576</name>
</gene>
<dbReference type="SMART" id="SM00487">
    <property type="entry name" value="DEXDc"/>
    <property type="match status" value="1"/>
</dbReference>
<keyword evidence="6" id="KW-0378">Hydrolase</keyword>
<feature type="region of interest" description="Disordered" evidence="9">
    <location>
        <begin position="1377"/>
        <end position="1404"/>
    </location>
</feature>
<sequence length="2137" mass="240666">MPPRRKRRLSPTPTRVSKRTRQTLDQPKPRDATITTPTSTSDKIPSESSELELDYDIPEVIRSRPYSGSKNPRTQLALGLPPLHRLSDIYKSLTTRALELDFDEFLSHLGSQQLRVVTVCSGTESPLLALEMIQENLQKYSNRDFQFRHLFSAEIVPFKQAYIERNFHPRFIFRDVAELKNRVAQTAYGSLEKIPKNPDILIAGFSCVDFSGLNNKRKTLDDKGESGGTFWGIIRYAKTYRPRMVILENVKTAPWDKIEQHWNEIDYLTVHADVDTKAYYLPQTRERGYMFCVDRKLMTRNNLTEEDMLGWADVFGAFKRPASSPAGMFLMDADDRRLEQIEKDMAIRITSSVSRATVNWARYQVRHQSYRLNQGLGHRRPVSKSQDDGTCQMPDFAWQTWVKSLPERVWDTIDVNFLRKLVEGYDMNYKERCIELSQGVEREIDSRAYGIIGCITPCGIPYITTRGGPLCGLESLVLQGLPLDRLLLTQESQRELQDLAGNAMSSTVIGAAILSALIVGHKVLKQGQTLSAPKTAAAKRRNIVPREDDILVPSNIRLGSSLDVDLSALQKHAASSARYCMCERQTSIEANILKCTLCGHAACSSCGGNPPHAYERWTGLVRSPPLDFAAELRDILPSRLVVSGISPESYIGLEQELPPGCLSGVWKDFLDAVTRAVGDELRFLEIKRSEVWTVVYEGKFSILSLVIEGTTIQWLFFAKPRETEPALCLIREILSTPIARMVPYSGSILEGTWTICSPLSSSCTLGFSGAGNRSQSYEAKCGLELEEYTDSKVWTQLNIQGTDEDVKDLETDIRGTYDLLPDCGTANACLHRRSAVGDNPAVYLFLDPTKLGEPKNDSFVFSLEHRRNFGYSTRLKIAEVSHKWRSSKATETDEFVTVYYRKWVSVRTAMLASSDVRSSIRYHNLDPAAFVSISDSGCRHANVTLLSLAAPATTIRSAWKSTAWDVIDPADSPHLLKELTWLLQKPAGVPDFRDWKPVASSLISPEEEKVCTVCVPPKPKLLWGRNRRGWTKVYEDPHDAALYERQIKSRPSPFLIFCRAEENGLLGHLRVTLNIQTLLHQAFAKLTQGKQTGEVSFNWRLVPNSYDTRNLTFPNFSLKSNRDDIQSLQPPGFLLDLRPEQLRSLSWMIKQEQDDVKAFVEEEIEEALLPSLLWRAEGRATTLKTVRGGVLADDVGYGKTAIVLGLINSQHEIATAAEPTAGFIPSKATLIVVPHIMIQQWQSEIVKFLGTKYRVLAFQSAVALTKASIRDISNGDIILVSWAVFNSPGYYQRMQKFTGTPRVPGKAGRSFDEWFAAAQESLGEHVQVLMDQGPGAFLEAVRAKREKVKDAQENYTYLPSTRLRGKQYELANKNVEPGTKSAMPYAEISSDDDEESEISDEEDPEVLRARVDRFLNLIPARSLGAKDGALAMASTDEDTEYEDSSSEKHVRKKQSAKAKPKPISSRWDDRKEFNISQNSKSQPWETVKVPLLHAFEFNRLVIDEFTYANTDRLNPLIALRAKSKWVLSGTPPLNDFADVNTIAPFLGVHLGIDDEDMQTQNKRLRALRKQRSQAETFQSFRAPRSEAWHRCRHEMAQKFLDHFVRRNVAEIDEIPSSEHIVLIQQSPAEKAIYLELYKQLMTYNRQLRRSGRGRFGSDQATRVDEIISGSSTAEEALLKRCTSLALQGRWVNGNPEVTTCQSLIKIREEQLAKLHEDLEKKLRLAAWVYCACDVKHENFHNFIESIVRHDFGDMTVTGQVYPLLKTAILTSEPDDWRPFFASPAQAKPSPIDDASDTEPKETDVEDTTVEKPKNPPKPAPKKSKEMPPLLPTRPVRAREFEPTLREITTTLRNLIVEWVLRERALRFLKTIRQVQTSPEILPCQRGCKDHSNSQMNILGSCGHLLCSACIPDTILKEECPVEGCRGSGKRFNIISASSLGCDQEDTSPQYGGSKIDKLIDIIRGIPADERVLLFIQFPELMETASKALQLAGIKHTSISATDRKSTQKVEKFQKTSFGEDKVLILKLGSEMAAGLNLQCANHVIFLSPLLAQTQYDYDSAMIQAIGRARRYGQTRHVHVYHLLAKMTIDVNIFQDRRGGKVLIERDGEAVLVSKDDDAVESEAISCQGPSLLVDNAF</sequence>
<dbReference type="InterPro" id="IPR001525">
    <property type="entry name" value="C5_MeTfrase"/>
</dbReference>
<dbReference type="PANTHER" id="PTHR45626:SF26">
    <property type="entry name" value="FAMILY HELICASE, PUTATIVE (AFU_ORTHOLOGUE AFUA_2G09120)-RELATED"/>
    <property type="match status" value="1"/>
</dbReference>
<dbReference type="PROSITE" id="PS51194">
    <property type="entry name" value="HELICASE_CTER"/>
    <property type="match status" value="1"/>
</dbReference>
<reference evidence="11 12" key="1">
    <citation type="submission" date="2015-02" db="EMBL/GenBank/DDBJ databases">
        <title>Draft Genome Sequences of Two Closely-Related Aflatoxigenic Aspergillus Species Obtained from the Cote d'Ivoire.</title>
        <authorList>
            <person name="Moore G.G."/>
            <person name="Beltz S.B."/>
            <person name="Mack B.M."/>
        </authorList>
    </citation>
    <scope>NUCLEOTIDE SEQUENCE [LARGE SCALE GENOMIC DNA]</scope>
    <source>
        <strain evidence="11 12">SRRC1432</strain>
    </source>
</reference>
<dbReference type="GO" id="GO:0008168">
    <property type="term" value="F:methyltransferase activity"/>
    <property type="evidence" value="ECO:0007669"/>
    <property type="project" value="UniProtKB-KW"/>
</dbReference>
<name>A0A0F8UNN7_9EURO</name>
<dbReference type="InterPro" id="IPR029063">
    <property type="entry name" value="SAM-dependent_MTases_sf"/>
</dbReference>
<dbReference type="Proteomes" id="UP000034947">
    <property type="component" value="Unassembled WGS sequence"/>
</dbReference>
<dbReference type="InterPro" id="IPR017907">
    <property type="entry name" value="Znf_RING_CS"/>
</dbReference>
<feature type="compositionally biased region" description="Acidic residues" evidence="9">
    <location>
        <begin position="1389"/>
        <end position="1404"/>
    </location>
</feature>
<dbReference type="InterPro" id="IPR001650">
    <property type="entry name" value="Helicase_C-like"/>
</dbReference>
<keyword evidence="8" id="KW-0067">ATP-binding</keyword>